<protein>
    <recommendedName>
        <fullName evidence="3">Alpha/beta hydrolase fold-3 domain-containing protein</fullName>
    </recommendedName>
</protein>
<feature type="compositionally biased region" description="Polar residues" evidence="2">
    <location>
        <begin position="1"/>
        <end position="12"/>
    </location>
</feature>
<dbReference type="PANTHER" id="PTHR48081:SF8">
    <property type="entry name" value="ALPHA_BETA HYDROLASE FOLD-3 DOMAIN-CONTAINING PROTEIN-RELATED"/>
    <property type="match status" value="1"/>
</dbReference>
<evidence type="ECO:0000313" key="4">
    <source>
        <dbReference type="EMBL" id="UQC76597.1"/>
    </source>
</evidence>
<reference evidence="4" key="1">
    <citation type="journal article" date="2021" name="Mol. Plant Microbe Interact.">
        <title>Complete Genome Sequence of the Plant-Pathogenic Fungus Colletotrichum lupini.</title>
        <authorList>
            <person name="Baroncelli R."/>
            <person name="Pensec F."/>
            <person name="Da Lio D."/>
            <person name="Boufleur T."/>
            <person name="Vicente I."/>
            <person name="Sarrocco S."/>
            <person name="Picot A."/>
            <person name="Baraldi E."/>
            <person name="Sukno S."/>
            <person name="Thon M."/>
            <person name="Le Floch G."/>
        </authorList>
    </citation>
    <scope>NUCLEOTIDE SEQUENCE</scope>
    <source>
        <strain evidence="4">IMI 504893</strain>
    </source>
</reference>
<dbReference type="GO" id="GO:0016787">
    <property type="term" value="F:hydrolase activity"/>
    <property type="evidence" value="ECO:0007669"/>
    <property type="project" value="UniProtKB-KW"/>
</dbReference>
<sequence>MRLQLPSRSHQPATLLIPTPPVSSNATSAATLEHPKQLNSTQPVAARLASTMAEDQNTTDDSHRVPELPLLSKVRYGATAFAIQNLLVKPALFVRDVKAHVIPPENRPEIVKTYECRPYLPVRVFFPKCFDKTSKDKLPVLFTIHGGGFVLGTPNDNDDWNQTYASQHHSIVIGLNYAKAPGNPFPKPIHDCEELFLAALNDDSLPLDRTRVSLAGWSAGGNLTLAVAQLETVRKHLTCIVPLYPAADLSITGEEKAPTRQYKPELGGFRAKEKDFLQGIAPVFDWAYKIPGEDSRNPLLSPTFAPKEALPKQVFMIGCELDMLAQEGQRLIHRLAGRPPPPAKVGKPEVVGDGELVLDDEVYHFEVSGADGSRYRWLLVPDTVHGFDQHLDGIVRDPVLLEDAKIKTQKTIKIIGEWILQAPPISEA</sequence>
<organism evidence="4 5">
    <name type="scientific">Colletotrichum lupini</name>
    <dbReference type="NCBI Taxonomy" id="145971"/>
    <lineage>
        <taxon>Eukaryota</taxon>
        <taxon>Fungi</taxon>
        <taxon>Dikarya</taxon>
        <taxon>Ascomycota</taxon>
        <taxon>Pezizomycotina</taxon>
        <taxon>Sordariomycetes</taxon>
        <taxon>Hypocreomycetidae</taxon>
        <taxon>Glomerellales</taxon>
        <taxon>Glomerellaceae</taxon>
        <taxon>Colletotrichum</taxon>
        <taxon>Colletotrichum acutatum species complex</taxon>
    </lineage>
</organism>
<dbReference type="SUPFAM" id="SSF53474">
    <property type="entry name" value="alpha/beta-Hydrolases"/>
    <property type="match status" value="1"/>
</dbReference>
<dbReference type="Gene3D" id="3.40.50.1820">
    <property type="entry name" value="alpha/beta hydrolase"/>
    <property type="match status" value="1"/>
</dbReference>
<proteinExistence type="predicted"/>
<feature type="domain" description="Alpha/beta hydrolase fold-3" evidence="3">
    <location>
        <begin position="142"/>
        <end position="336"/>
    </location>
</feature>
<evidence type="ECO:0000256" key="1">
    <source>
        <dbReference type="ARBA" id="ARBA00022801"/>
    </source>
</evidence>
<evidence type="ECO:0000256" key="2">
    <source>
        <dbReference type="SAM" id="MobiDB-lite"/>
    </source>
</evidence>
<keyword evidence="1" id="KW-0378">Hydrolase</keyword>
<name>A0A9Q8WBF6_9PEZI</name>
<dbReference type="EMBL" id="CP019472">
    <property type="protein sequence ID" value="UQC76597.1"/>
    <property type="molecule type" value="Genomic_DNA"/>
</dbReference>
<dbReference type="InterPro" id="IPR013094">
    <property type="entry name" value="AB_hydrolase_3"/>
</dbReference>
<feature type="region of interest" description="Disordered" evidence="2">
    <location>
        <begin position="1"/>
        <end position="40"/>
    </location>
</feature>
<evidence type="ECO:0000313" key="5">
    <source>
        <dbReference type="Proteomes" id="UP000830671"/>
    </source>
</evidence>
<keyword evidence="5" id="KW-1185">Reference proteome</keyword>
<dbReference type="InterPro" id="IPR050300">
    <property type="entry name" value="GDXG_lipolytic_enzyme"/>
</dbReference>
<dbReference type="PANTHER" id="PTHR48081">
    <property type="entry name" value="AB HYDROLASE SUPERFAMILY PROTEIN C4A8.06C"/>
    <property type="match status" value="1"/>
</dbReference>
<accession>A0A9Q8WBF6</accession>
<dbReference type="AlphaFoldDB" id="A0A9Q8WBF6"/>
<dbReference type="GeneID" id="73352024"/>
<evidence type="ECO:0000259" key="3">
    <source>
        <dbReference type="Pfam" id="PF07859"/>
    </source>
</evidence>
<dbReference type="Proteomes" id="UP000830671">
    <property type="component" value="Chromosome 10"/>
</dbReference>
<gene>
    <name evidence="4" type="ORF">CLUP02_18110</name>
</gene>
<dbReference type="InterPro" id="IPR029058">
    <property type="entry name" value="AB_hydrolase_fold"/>
</dbReference>
<dbReference type="RefSeq" id="XP_049138238.1">
    <property type="nucleotide sequence ID" value="XM_049297014.1"/>
</dbReference>
<dbReference type="KEGG" id="clup:CLUP02_18110"/>
<dbReference type="Pfam" id="PF07859">
    <property type="entry name" value="Abhydrolase_3"/>
    <property type="match status" value="1"/>
</dbReference>